<evidence type="ECO:0000256" key="2">
    <source>
        <dbReference type="ARBA" id="ARBA00023002"/>
    </source>
</evidence>
<evidence type="ECO:0000256" key="1">
    <source>
        <dbReference type="ARBA" id="ARBA00009613"/>
    </source>
</evidence>
<dbReference type="Pfam" id="PF02866">
    <property type="entry name" value="Ldh_1_C"/>
    <property type="match status" value="1"/>
</dbReference>
<accession>M8B6A0</accession>
<evidence type="ECO:0000313" key="4">
    <source>
        <dbReference type="EnsemblPlants" id="EMT09521"/>
    </source>
</evidence>
<dbReference type="PANTHER" id="PTHR23382">
    <property type="entry name" value="MALATE DEHYDROGENASE"/>
    <property type="match status" value="1"/>
</dbReference>
<dbReference type="GO" id="GO:0006108">
    <property type="term" value="P:malate metabolic process"/>
    <property type="evidence" value="ECO:0007669"/>
    <property type="project" value="InterPro"/>
</dbReference>
<evidence type="ECO:0000259" key="3">
    <source>
        <dbReference type="Pfam" id="PF02866"/>
    </source>
</evidence>
<dbReference type="ExpressionAtlas" id="M8B6A0">
    <property type="expression patterns" value="baseline"/>
</dbReference>
<protein>
    <submittedName>
        <fullName evidence="4">Malate dehydrogenase (NADP) 1, chloroplastic</fullName>
    </submittedName>
</protein>
<proteinExistence type="inferred from homology"/>
<dbReference type="InterPro" id="IPR022383">
    <property type="entry name" value="Lactate/malate_DH_C"/>
</dbReference>
<dbReference type="AlphaFoldDB" id="M8B6A0"/>
<dbReference type="InterPro" id="IPR010945">
    <property type="entry name" value="Malate_DH_type2"/>
</dbReference>
<reference evidence="4" key="1">
    <citation type="submission" date="2015-06" db="UniProtKB">
        <authorList>
            <consortium name="EnsemblPlants"/>
        </authorList>
    </citation>
    <scope>IDENTIFICATION</scope>
</reference>
<dbReference type="SUPFAM" id="SSF51735">
    <property type="entry name" value="NAD(P)-binding Rossmann-fold domains"/>
    <property type="match status" value="1"/>
</dbReference>
<name>M8B6A0_AEGTA</name>
<comment type="similarity">
    <text evidence="1">Belongs to the LDH/MDH superfamily. MDH type 2 family.</text>
</comment>
<dbReference type="GO" id="GO:0016615">
    <property type="term" value="F:malate dehydrogenase activity"/>
    <property type="evidence" value="ECO:0007669"/>
    <property type="project" value="InterPro"/>
</dbReference>
<dbReference type="InterPro" id="IPR015955">
    <property type="entry name" value="Lactate_DH/Glyco_Ohase_4_C"/>
</dbReference>
<dbReference type="Gene3D" id="3.40.50.720">
    <property type="entry name" value="NAD(P)-binding Rossmann-like Domain"/>
    <property type="match status" value="1"/>
</dbReference>
<dbReference type="InterPro" id="IPR036291">
    <property type="entry name" value="NAD(P)-bd_dom_sf"/>
</dbReference>
<dbReference type="Gene3D" id="3.90.110.10">
    <property type="entry name" value="Lactate dehydrogenase/glycoside hydrolase, family 4, C-terminal"/>
    <property type="match status" value="1"/>
</dbReference>
<keyword evidence="2" id="KW-0560">Oxidoreductase</keyword>
<feature type="domain" description="Lactate/malate dehydrogenase C-terminal" evidence="3">
    <location>
        <begin position="207"/>
        <end position="268"/>
    </location>
</feature>
<sequence>MALADAALCSSRLCRALLRLVLAALCSGLSSPRSAPACHRKGCAFGPRRRWVAGSVGHPMDFAWNAGWEAAPPACNPDPDQPGAAEGGGGVHDACLRAARRRLRAEASRLPRRFIFVYCSLRRNLHLILLPVLITLSVPALMKMNVSCSSMPVGISEKTAKEAEDNVLPREMHNIQYSYVPHNAPHKVPAPFPAAVRRRERRLLDLEMELALKADVFYNRVTNMTIWGNHSTTQVPNFLNAKINGRPVKEVIKDTKWLERDFPITVQKVMQLLSLLTQVHGEGGGAAEAVAPGVREGVADRCRRLARGGLHVFMTSHLPSRMQIHSGSSGIGTFAIQIAKRLGIKIFVTADLDVILDNVGRSYLQGTLDSLAVDGRLFIVGFMKEKPSRTARKEKALHVSEPDYASLAARVAGSNLPPSG</sequence>
<organism evidence="4">
    <name type="scientific">Aegilops tauschii</name>
    <name type="common">Tausch's goatgrass</name>
    <name type="synonym">Aegilops squarrosa</name>
    <dbReference type="NCBI Taxonomy" id="37682"/>
    <lineage>
        <taxon>Eukaryota</taxon>
        <taxon>Viridiplantae</taxon>
        <taxon>Streptophyta</taxon>
        <taxon>Embryophyta</taxon>
        <taxon>Tracheophyta</taxon>
        <taxon>Spermatophyta</taxon>
        <taxon>Magnoliopsida</taxon>
        <taxon>Liliopsida</taxon>
        <taxon>Poales</taxon>
        <taxon>Poaceae</taxon>
        <taxon>BOP clade</taxon>
        <taxon>Pooideae</taxon>
        <taxon>Triticodae</taxon>
        <taxon>Triticeae</taxon>
        <taxon>Triticinae</taxon>
        <taxon>Aegilops</taxon>
    </lineage>
</organism>
<dbReference type="SUPFAM" id="SSF56327">
    <property type="entry name" value="LDH C-terminal domain-like"/>
    <property type="match status" value="1"/>
</dbReference>
<dbReference type="Gene3D" id="3.90.180.10">
    <property type="entry name" value="Medium-chain alcohol dehydrogenases, catalytic domain"/>
    <property type="match status" value="1"/>
</dbReference>
<dbReference type="GO" id="GO:0016616">
    <property type="term" value="F:oxidoreductase activity, acting on the CH-OH group of donors, NAD or NADP as acceptor"/>
    <property type="evidence" value="ECO:0007669"/>
    <property type="project" value="InterPro"/>
</dbReference>
<dbReference type="EnsemblPlants" id="EMT09521">
    <property type="protein sequence ID" value="EMT09521"/>
    <property type="gene ID" value="F775_25284"/>
</dbReference>